<organism evidence="3">
    <name type="scientific">Angiostrongylus costaricensis</name>
    <name type="common">Nematode worm</name>
    <dbReference type="NCBI Taxonomy" id="334426"/>
    <lineage>
        <taxon>Eukaryota</taxon>
        <taxon>Metazoa</taxon>
        <taxon>Ecdysozoa</taxon>
        <taxon>Nematoda</taxon>
        <taxon>Chromadorea</taxon>
        <taxon>Rhabditida</taxon>
        <taxon>Rhabditina</taxon>
        <taxon>Rhabditomorpha</taxon>
        <taxon>Strongyloidea</taxon>
        <taxon>Metastrongylidae</taxon>
        <taxon>Angiostrongylus</taxon>
    </lineage>
</organism>
<proteinExistence type="predicted"/>
<dbReference type="WBParaSite" id="ACOC_0000065401-mRNA-1">
    <property type="protein sequence ID" value="ACOC_0000065401-mRNA-1"/>
    <property type="gene ID" value="ACOC_0000065401"/>
</dbReference>
<dbReference type="PANTHER" id="PTHR47027:SF20">
    <property type="entry name" value="REVERSE TRANSCRIPTASE-LIKE PROTEIN WITH RNA-DIRECTED DNA POLYMERASE DOMAIN"/>
    <property type="match status" value="1"/>
</dbReference>
<reference evidence="3" key="1">
    <citation type="submission" date="2017-02" db="UniProtKB">
        <authorList>
            <consortium name="WormBaseParasite"/>
        </authorList>
    </citation>
    <scope>IDENTIFICATION</scope>
</reference>
<dbReference type="PANTHER" id="PTHR47027">
    <property type="entry name" value="REVERSE TRANSCRIPTASE DOMAIN-CONTAINING PROTEIN"/>
    <property type="match status" value="1"/>
</dbReference>
<evidence type="ECO:0000313" key="2">
    <source>
        <dbReference type="Proteomes" id="UP000267027"/>
    </source>
</evidence>
<dbReference type="STRING" id="334426.A0A0R3PAP5"/>
<dbReference type="EMBL" id="UYYA01000073">
    <property type="protein sequence ID" value="VDM52240.1"/>
    <property type="molecule type" value="Genomic_DNA"/>
</dbReference>
<name>A0A0R3PAP5_ANGCS</name>
<keyword evidence="2" id="KW-1185">Reference proteome</keyword>
<dbReference type="Proteomes" id="UP000267027">
    <property type="component" value="Unassembled WGS sequence"/>
</dbReference>
<evidence type="ECO:0000313" key="1">
    <source>
        <dbReference type="EMBL" id="VDM52240.1"/>
    </source>
</evidence>
<sequence>MKLFDWNEKGIRIGGKFLTNFRFADDIVTFSRSTSEAEVMINELNEAGKKIVLRINRKNTQFMKNSWCEGEKIELEGSPIAEATSYAYLGRPMNMENNMKKKLDRRRRAAWVEFSPLREATDQLDNTKIRPYLFDSTVFPVLFYAAETWVDTSTTSRMLQTTHRALELCLLKYNRHSQYVAACEALIFKICHIFEIQENIY</sequence>
<gene>
    <name evidence="1" type="ORF">ACOC_LOCUS655</name>
</gene>
<dbReference type="OrthoDB" id="5845933at2759"/>
<evidence type="ECO:0000313" key="3">
    <source>
        <dbReference type="WBParaSite" id="ACOC_0000065401-mRNA-1"/>
    </source>
</evidence>
<protein>
    <submittedName>
        <fullName evidence="3">Reverse transcriptase domain-containing protein</fullName>
    </submittedName>
</protein>
<accession>A0A0R3PAP5</accession>
<reference evidence="1 2" key="2">
    <citation type="submission" date="2018-11" db="EMBL/GenBank/DDBJ databases">
        <authorList>
            <consortium name="Pathogen Informatics"/>
        </authorList>
    </citation>
    <scope>NUCLEOTIDE SEQUENCE [LARGE SCALE GENOMIC DNA]</scope>
    <source>
        <strain evidence="1 2">Costa Rica</strain>
    </source>
</reference>
<dbReference type="AlphaFoldDB" id="A0A0R3PAP5"/>